<keyword evidence="3" id="KW-0206">Cytoskeleton</keyword>
<feature type="compositionally biased region" description="Polar residues" evidence="4">
    <location>
        <begin position="663"/>
        <end position="680"/>
    </location>
</feature>
<feature type="compositionally biased region" description="Polar residues" evidence="4">
    <location>
        <begin position="1136"/>
        <end position="1154"/>
    </location>
</feature>
<feature type="compositionally biased region" description="Basic and acidic residues" evidence="4">
    <location>
        <begin position="779"/>
        <end position="789"/>
    </location>
</feature>
<feature type="region of interest" description="Disordered" evidence="4">
    <location>
        <begin position="1221"/>
        <end position="1352"/>
    </location>
</feature>
<feature type="compositionally biased region" description="Polar residues" evidence="4">
    <location>
        <begin position="619"/>
        <end position="633"/>
    </location>
</feature>
<feature type="region of interest" description="Disordered" evidence="4">
    <location>
        <begin position="1365"/>
        <end position="1387"/>
    </location>
</feature>
<dbReference type="STRING" id="5098.A0A507R3Y8"/>
<feature type="domain" description="GAR" evidence="5">
    <location>
        <begin position="1137"/>
        <end position="1220"/>
    </location>
</feature>
<proteinExistence type="predicted"/>
<keyword evidence="7" id="KW-1185">Reference proteome</keyword>
<evidence type="ECO:0000313" key="7">
    <source>
        <dbReference type="Proteomes" id="UP000319663"/>
    </source>
</evidence>
<feature type="compositionally biased region" description="Low complexity" evidence="4">
    <location>
        <begin position="520"/>
        <end position="537"/>
    </location>
</feature>
<comment type="subcellular location">
    <subcellularLocation>
        <location evidence="1">Cytoplasm</location>
        <location evidence="1">Cytoskeleton</location>
    </subcellularLocation>
</comment>
<evidence type="ECO:0000256" key="4">
    <source>
        <dbReference type="SAM" id="MobiDB-lite"/>
    </source>
</evidence>
<dbReference type="InterPro" id="IPR036534">
    <property type="entry name" value="GAR_dom_sf"/>
</dbReference>
<feature type="compositionally biased region" description="Basic and acidic residues" evidence="4">
    <location>
        <begin position="743"/>
        <end position="754"/>
    </location>
</feature>
<evidence type="ECO:0000259" key="5">
    <source>
        <dbReference type="PROSITE" id="PS51460"/>
    </source>
</evidence>
<feature type="compositionally biased region" description="Polar residues" evidence="4">
    <location>
        <begin position="492"/>
        <end position="501"/>
    </location>
</feature>
<dbReference type="EMBL" id="VIFY01000014">
    <property type="protein sequence ID" value="TQB75909.1"/>
    <property type="molecule type" value="Genomic_DNA"/>
</dbReference>
<feature type="compositionally biased region" description="Basic and acidic residues" evidence="4">
    <location>
        <begin position="1061"/>
        <end position="1071"/>
    </location>
</feature>
<dbReference type="Proteomes" id="UP000319663">
    <property type="component" value="Unassembled WGS sequence"/>
</dbReference>
<feature type="region of interest" description="Disordered" evidence="4">
    <location>
        <begin position="1004"/>
        <end position="1025"/>
    </location>
</feature>
<feature type="compositionally biased region" description="Basic and acidic residues" evidence="4">
    <location>
        <begin position="561"/>
        <end position="570"/>
    </location>
</feature>
<dbReference type="SUPFAM" id="SSF143575">
    <property type="entry name" value="GAS2 domain-like"/>
    <property type="match status" value="1"/>
</dbReference>
<gene>
    <name evidence="6" type="ORF">MPDQ_001510</name>
</gene>
<accession>A0A507R3Y8</accession>
<dbReference type="PANTHER" id="PTHR48125">
    <property type="entry name" value="LP07818P1"/>
    <property type="match status" value="1"/>
</dbReference>
<feature type="compositionally biased region" description="Basic and acidic residues" evidence="4">
    <location>
        <begin position="1166"/>
        <end position="1177"/>
    </location>
</feature>
<keyword evidence="2" id="KW-0963">Cytoplasm</keyword>
<evidence type="ECO:0000256" key="2">
    <source>
        <dbReference type="ARBA" id="ARBA00022490"/>
    </source>
</evidence>
<dbReference type="GO" id="GO:0005856">
    <property type="term" value="C:cytoskeleton"/>
    <property type="evidence" value="ECO:0007669"/>
    <property type="project" value="UniProtKB-SubCell"/>
</dbReference>
<organism evidence="6 7">
    <name type="scientific">Monascus purpureus</name>
    <name type="common">Red mold</name>
    <name type="synonym">Monascus anka</name>
    <dbReference type="NCBI Taxonomy" id="5098"/>
    <lineage>
        <taxon>Eukaryota</taxon>
        <taxon>Fungi</taxon>
        <taxon>Dikarya</taxon>
        <taxon>Ascomycota</taxon>
        <taxon>Pezizomycotina</taxon>
        <taxon>Eurotiomycetes</taxon>
        <taxon>Eurotiomycetidae</taxon>
        <taxon>Eurotiales</taxon>
        <taxon>Aspergillaceae</taxon>
        <taxon>Monascus</taxon>
    </lineage>
</organism>
<name>A0A507R3Y8_MONPU</name>
<dbReference type="Gene3D" id="3.30.920.20">
    <property type="entry name" value="Gas2-like domain"/>
    <property type="match status" value="1"/>
</dbReference>
<sequence length="1411" mass="152283">MASSSSGASALLLSARSEASLRSMYQSHEKNASFSFDKLDPLLSSLSPESTLQALSSTNAVPKHEKIAQDLLTNSIAQVSPAERALCVRAAVAAQKLGQWYREVRTWSWPQGKDAHLGKGFIPPSSPPVSENASETIYYGSLPANAVEKYERRIEEIRDGIDTLGMEELKEHVLNAHVPYRSRPSSSASTMSAPPPLSYVQLSDFTTVITATILRALPLLSRLNSLLSTWDARLLALRQIPDLLHGLRYTRGALDSSFRSLRSAESPREHDTLYSRANFRAKQAELERMVVSVGRKMDVILDALEGREDSLPESWIDDLEAIEADFGNWVVDAERRTVANELIRLTAATKKASQIPSKAPTEPENPTTQVRSFSTTRPIGRAPMGTINEEPGYNPEPKSADVPDQPRVAPPQVAAPDAPEPDANRLLHNPRVVPTQTPLPPPVIPERHSNSIADEQRDGPAATKTSTSPPVLEFHPSSPPNGTDVAKPSLDSGASTLQRGTTPAVCESDAAQRDTGADIAEPSSAAKELALAENAELGVDASDQPARQTEETARLNQPEENEAREPERTPAPHNPVSEIVGTKKTVSSSQSESTREPKVPVDKSDSANNEKDEMGALLSSVNVPSVASPTTASEVECKTESSVPDTRTGDSTVEKSFAGAHPSSASLDTTDALANQSCQFRITVEDVEGDTPPTSASGPNPARSFIEDTSATAKPKPMTNVTSPLDGSALPSESPKTPVSELESTKKTTTEPRATRVPVSPAVVMVDDSRSSESTGPSSERDDRPISRDDDQEAFGVHTPAESDIANQAETDAGAPAPVPARHRLDSPIKLPGLRLERIGLEKGVANPRRRGSSASDDSMSEFPSLISSPEVRANVPASPNGTPVPLESPPRPSAVDPVCDRTPPNPSHTLRAHHLLRLESQKNTAFKHNRAVSLPLERFINERFNFNGESGFEVDDGITPRPASAALFDYERSGNKGSGFDSGNVMPLRPGFSAEEVPGAVSEASYFPSPGSERSRDSIPGSPGYRPQLLNLASYLNNPRINKRLKRNPSLESLGLWRPESPRQPEDTRSRASTFSRASKQPTDYMDEKISSILTNIPARIHLVSQSGHKIHESPIISSLAEKERQRYLAGSPDGSPTRSSTPAPSLFLTSVGSRSRRQSSSYTPEDRSVRVYHLGDQKSNPTKLFVRSVGENSERLMVRVGGGWADLAEYLREYAFHHGHRKSGEAPQTAAERRSPGDHAPRLKPSRPNSALSSRPPSPLFVRKTRRGSNVSAISDLRATRDKLNLPPPASNLFARRRDSQSSAASVSGGSRPPLSTSPPASTVSSPQSTPLGLAGPKPRSRHVSMSPESEAWVEDVLGQARRTSATLKPPPILKSRVSSLPQMRGVHDIGPAGVSRRIALRGLNERRN</sequence>
<dbReference type="InterPro" id="IPR003108">
    <property type="entry name" value="GAR_dom"/>
</dbReference>
<dbReference type="Pfam" id="PF02187">
    <property type="entry name" value="GAS2"/>
    <property type="match status" value="1"/>
</dbReference>
<feature type="compositionally biased region" description="Polar residues" evidence="4">
    <location>
        <begin position="640"/>
        <end position="651"/>
    </location>
</feature>
<feature type="compositionally biased region" description="Polar residues" evidence="4">
    <location>
        <begin position="364"/>
        <end position="377"/>
    </location>
</feature>
<comment type="caution">
    <text evidence="6">The sequence shown here is derived from an EMBL/GenBank/DDBJ whole genome shotgun (WGS) entry which is preliminary data.</text>
</comment>
<feature type="compositionally biased region" description="Basic and acidic residues" evidence="4">
    <location>
        <begin position="445"/>
        <end position="458"/>
    </location>
</feature>
<feature type="region of interest" description="Disordered" evidence="4">
    <location>
        <begin position="349"/>
        <end position="910"/>
    </location>
</feature>
<feature type="compositionally biased region" description="Basic and acidic residues" evidence="4">
    <location>
        <begin position="1233"/>
        <end position="1243"/>
    </location>
</feature>
<dbReference type="PROSITE" id="PS51460">
    <property type="entry name" value="GAR"/>
    <property type="match status" value="1"/>
</dbReference>
<evidence type="ECO:0000256" key="1">
    <source>
        <dbReference type="ARBA" id="ARBA00004245"/>
    </source>
</evidence>
<feature type="compositionally biased region" description="Basic and acidic residues" evidence="4">
    <location>
        <begin position="593"/>
        <end position="614"/>
    </location>
</feature>
<feature type="region of interest" description="Disordered" evidence="4">
    <location>
        <begin position="1054"/>
        <end position="1087"/>
    </location>
</feature>
<evidence type="ECO:0000256" key="3">
    <source>
        <dbReference type="ARBA" id="ARBA00023212"/>
    </source>
</evidence>
<protein>
    <recommendedName>
        <fullName evidence="5">GAR domain-containing protein</fullName>
    </recommendedName>
</protein>
<dbReference type="GO" id="GO:0008017">
    <property type="term" value="F:microtubule binding"/>
    <property type="evidence" value="ECO:0007669"/>
    <property type="project" value="InterPro"/>
</dbReference>
<dbReference type="PANTHER" id="PTHR48125:SF12">
    <property type="entry name" value="AT HOOK TRANSCRIPTION FACTOR FAMILY-RELATED"/>
    <property type="match status" value="1"/>
</dbReference>
<feature type="region of interest" description="Disordered" evidence="4">
    <location>
        <begin position="1126"/>
        <end position="1177"/>
    </location>
</feature>
<reference evidence="6 7" key="1">
    <citation type="submission" date="2019-06" db="EMBL/GenBank/DDBJ databases">
        <title>Wine fermentation using esterase from Monascus purpureus.</title>
        <authorList>
            <person name="Geng C."/>
            <person name="Zhang Y."/>
        </authorList>
    </citation>
    <scope>NUCLEOTIDE SEQUENCE [LARGE SCALE GENOMIC DNA]</scope>
    <source>
        <strain evidence="6">HQ1</strain>
    </source>
</reference>
<feature type="compositionally biased region" description="Low complexity" evidence="4">
    <location>
        <begin position="400"/>
        <end position="417"/>
    </location>
</feature>
<feature type="compositionally biased region" description="Low complexity" evidence="4">
    <location>
        <begin position="1303"/>
        <end position="1333"/>
    </location>
</feature>
<evidence type="ECO:0000313" key="6">
    <source>
        <dbReference type="EMBL" id="TQB75909.1"/>
    </source>
</evidence>